<dbReference type="EMBL" id="JACHMH010000001">
    <property type="protein sequence ID" value="MBB4677696.1"/>
    <property type="molecule type" value="Genomic_DNA"/>
</dbReference>
<dbReference type="Pfam" id="PF19457">
    <property type="entry name" value="DUF5994"/>
    <property type="match status" value="1"/>
</dbReference>
<comment type="caution">
    <text evidence="1">The sequence shown here is derived from an EMBL/GenBank/DDBJ whole genome shotgun (WGS) entry which is preliminary data.</text>
</comment>
<proteinExistence type="predicted"/>
<sequence length="156" mass="16818">MRSDLTHPPSAARRALRLRLKPRESAVGLLDGGWWPHTGCLGVELPPLLELLAVRLGPIGRVVFNPEAFGPAPRRVLAGGWPVVLRRSAALDPAMVLVLGRAGGGLRLLVVPPGVAEETGRRVLQRAAGRENIDSPAELLAPRAWLRLVVPRQRQG</sequence>
<accession>A0A7W7CAR7</accession>
<evidence type="ECO:0000313" key="2">
    <source>
        <dbReference type="Proteomes" id="UP000533598"/>
    </source>
</evidence>
<dbReference type="RefSeq" id="WP_185003611.1">
    <property type="nucleotide sequence ID" value="NZ_BAAAUI010000023.1"/>
</dbReference>
<gene>
    <name evidence="1" type="ORF">HNR67_003814</name>
</gene>
<reference evidence="1 2" key="1">
    <citation type="submission" date="2020-08" db="EMBL/GenBank/DDBJ databases">
        <title>Sequencing the genomes of 1000 actinobacteria strains.</title>
        <authorList>
            <person name="Klenk H.-P."/>
        </authorList>
    </citation>
    <scope>NUCLEOTIDE SEQUENCE [LARGE SCALE GENOMIC DNA]</scope>
    <source>
        <strain evidence="1 2">DSM 44230</strain>
    </source>
</reference>
<organism evidence="1 2">
    <name type="scientific">Crossiella cryophila</name>
    <dbReference type="NCBI Taxonomy" id="43355"/>
    <lineage>
        <taxon>Bacteria</taxon>
        <taxon>Bacillati</taxon>
        <taxon>Actinomycetota</taxon>
        <taxon>Actinomycetes</taxon>
        <taxon>Pseudonocardiales</taxon>
        <taxon>Pseudonocardiaceae</taxon>
        <taxon>Crossiella</taxon>
    </lineage>
</organism>
<name>A0A7W7CAR7_9PSEU</name>
<protein>
    <submittedName>
        <fullName evidence="1">Uncharacterized protein</fullName>
    </submittedName>
</protein>
<dbReference type="Proteomes" id="UP000533598">
    <property type="component" value="Unassembled WGS sequence"/>
</dbReference>
<dbReference type="InterPro" id="IPR046036">
    <property type="entry name" value="DUF5994"/>
</dbReference>
<dbReference type="AlphaFoldDB" id="A0A7W7CAR7"/>
<keyword evidence="2" id="KW-1185">Reference proteome</keyword>
<evidence type="ECO:0000313" key="1">
    <source>
        <dbReference type="EMBL" id="MBB4677696.1"/>
    </source>
</evidence>